<sequence>MSRASFREINELTRFQTASGSYAFPASAALASGALSIVGEPETETMVSAQENNDHIIVTVQGEGVKLYN</sequence>
<dbReference type="Proteomes" id="UP001145114">
    <property type="component" value="Unassembled WGS sequence"/>
</dbReference>
<keyword evidence="2" id="KW-1185">Reference proteome</keyword>
<reference evidence="1" key="1">
    <citation type="submission" date="2022-06" db="EMBL/GenBank/DDBJ databases">
        <title>Phylogenomic reconstructions and comparative analyses of Kickxellomycotina fungi.</title>
        <authorList>
            <person name="Reynolds N.K."/>
            <person name="Stajich J.E."/>
            <person name="Barry K."/>
            <person name="Grigoriev I.V."/>
            <person name="Crous P."/>
            <person name="Smith M.E."/>
        </authorList>
    </citation>
    <scope>NUCLEOTIDE SEQUENCE</scope>
    <source>
        <strain evidence="1">RSA 2271</strain>
    </source>
</reference>
<name>A0ACC1HHS0_9FUNG</name>
<gene>
    <name evidence="1" type="ORF">EV182_008795</name>
</gene>
<evidence type="ECO:0000313" key="1">
    <source>
        <dbReference type="EMBL" id="KAJ1676138.1"/>
    </source>
</evidence>
<accession>A0ACC1HHS0</accession>
<comment type="caution">
    <text evidence="1">The sequence shown here is derived from an EMBL/GenBank/DDBJ whole genome shotgun (WGS) entry which is preliminary data.</text>
</comment>
<proteinExistence type="predicted"/>
<dbReference type="EMBL" id="JAMZIH010004842">
    <property type="protein sequence ID" value="KAJ1676138.1"/>
    <property type="molecule type" value="Genomic_DNA"/>
</dbReference>
<organism evidence="1 2">
    <name type="scientific">Spiromyces aspiralis</name>
    <dbReference type="NCBI Taxonomy" id="68401"/>
    <lineage>
        <taxon>Eukaryota</taxon>
        <taxon>Fungi</taxon>
        <taxon>Fungi incertae sedis</taxon>
        <taxon>Zoopagomycota</taxon>
        <taxon>Kickxellomycotina</taxon>
        <taxon>Kickxellomycetes</taxon>
        <taxon>Kickxellales</taxon>
        <taxon>Kickxellaceae</taxon>
        <taxon>Spiromyces</taxon>
    </lineage>
</organism>
<feature type="non-terminal residue" evidence="1">
    <location>
        <position position="69"/>
    </location>
</feature>
<evidence type="ECO:0000313" key="2">
    <source>
        <dbReference type="Proteomes" id="UP001145114"/>
    </source>
</evidence>
<protein>
    <submittedName>
        <fullName evidence="1">Uncharacterized protein</fullName>
    </submittedName>
</protein>